<dbReference type="InterPro" id="IPR009506">
    <property type="entry name" value="YjiS-like"/>
</dbReference>
<reference evidence="2 3" key="1">
    <citation type="submission" date="2009-05" db="EMBL/GenBank/DDBJ databases">
        <authorList>
            <person name="Setubal J.C."/>
            <person name="Boyle S."/>
            <person name="Crasta O.R."/>
            <person name="Gillespie J.J."/>
            <person name="Kenyon R.W."/>
            <person name="Lu J."/>
            <person name="Mane S."/>
            <person name="Nagrani S."/>
            <person name="Shallom J.M."/>
            <person name="Shallom S."/>
            <person name="Shukla M."/>
            <person name="Snyder E.E."/>
            <person name="Sobral B.W."/>
            <person name="Wattam A.R."/>
            <person name="Will R."/>
            <person name="Williams K."/>
            <person name="Yoo H."/>
            <person name="Munk C."/>
            <person name="Tapia R."/>
            <person name="Green L."/>
            <person name="Rogers Y."/>
            <person name="Detter J.C."/>
            <person name="Bruce D."/>
            <person name="Brettin T.S."/>
            <person name="Tsolis R."/>
        </authorList>
    </citation>
    <scope>NUCLEOTIDE SEQUENCE [LARGE SCALE GENOMIC DNA]</scope>
    <source>
        <strain evidence="2 3">LMG 3301</strain>
    </source>
</reference>
<evidence type="ECO:0000313" key="3">
    <source>
        <dbReference type="Proteomes" id="UP000004386"/>
    </source>
</evidence>
<comment type="caution">
    <text evidence="2">The sequence shown here is derived from an EMBL/GenBank/DDBJ whole genome shotgun (WGS) entry which is preliminary data.</text>
</comment>
<dbReference type="EMBL" id="ACQA01000002">
    <property type="protein sequence ID" value="EEQ93688.1"/>
    <property type="molecule type" value="Genomic_DNA"/>
</dbReference>
<organism evidence="2 3">
    <name type="scientific">Brucella intermedia LMG 3301</name>
    <dbReference type="NCBI Taxonomy" id="641118"/>
    <lineage>
        <taxon>Bacteria</taxon>
        <taxon>Pseudomonadati</taxon>
        <taxon>Pseudomonadota</taxon>
        <taxon>Alphaproteobacteria</taxon>
        <taxon>Hyphomicrobiales</taxon>
        <taxon>Brucellaceae</taxon>
        <taxon>Brucella/Ochrobactrum group</taxon>
        <taxon>Brucella</taxon>
    </lineage>
</organism>
<dbReference type="HOGENOM" id="CLU_2194245_0_0_5"/>
<dbReference type="Pfam" id="PF06568">
    <property type="entry name" value="YjiS-like"/>
    <property type="match status" value="1"/>
</dbReference>
<gene>
    <name evidence="2" type="ORF">OINT_2000858</name>
</gene>
<proteinExistence type="predicted"/>
<evidence type="ECO:0000313" key="2">
    <source>
        <dbReference type="EMBL" id="EEQ93688.1"/>
    </source>
</evidence>
<sequence length="108" mass="12294">MAKDISEILFLKSISSSLLEEEVNSTFSRFRAQAKTHASFAIISVVEIWANAYLPIIQTRRKQMNIRQKVQQFVSRRRAIRELGAMDDHLLADIGVSRSQIQSAVFGK</sequence>
<evidence type="ECO:0000259" key="1">
    <source>
        <dbReference type="Pfam" id="PF06568"/>
    </source>
</evidence>
<feature type="domain" description="YjiS-like" evidence="1">
    <location>
        <begin position="66"/>
        <end position="102"/>
    </location>
</feature>
<accession>C4WLY8</accession>
<dbReference type="Proteomes" id="UP000004386">
    <property type="component" value="Unassembled WGS sequence"/>
</dbReference>
<name>C4WLY8_9HYPH</name>
<protein>
    <recommendedName>
        <fullName evidence="1">YjiS-like domain-containing protein</fullName>
    </recommendedName>
</protein>
<dbReference type="AlphaFoldDB" id="C4WLY8"/>